<accession>A0A399END2</accession>
<dbReference type="PANTHER" id="PTHR35525:SF3">
    <property type="entry name" value="BLL6575 PROTEIN"/>
    <property type="match status" value="1"/>
</dbReference>
<evidence type="ECO:0000259" key="1">
    <source>
        <dbReference type="Pfam" id="PF11706"/>
    </source>
</evidence>
<comment type="caution">
    <text evidence="2">The sequence shown here is derived from an EMBL/GenBank/DDBJ whole genome shotgun (WGS) entry which is preliminary data.</text>
</comment>
<dbReference type="Proteomes" id="UP000265715">
    <property type="component" value="Unassembled WGS sequence"/>
</dbReference>
<reference evidence="2 3" key="1">
    <citation type="submission" date="2018-08" db="EMBL/GenBank/DDBJ databases">
        <title>Meiothermus terrae DSM 26712 genome sequencing project.</title>
        <authorList>
            <person name="Da Costa M.S."/>
            <person name="Albuquerque L."/>
            <person name="Raposo P."/>
            <person name="Froufe H.J.C."/>
            <person name="Barroso C.S."/>
            <person name="Egas C."/>
        </authorList>
    </citation>
    <scope>NUCLEOTIDE SEQUENCE [LARGE SCALE GENOMIC DNA]</scope>
    <source>
        <strain evidence="2 3">DSM 26712</strain>
    </source>
</reference>
<dbReference type="InterPro" id="IPR021005">
    <property type="entry name" value="Znf_CGNR"/>
</dbReference>
<gene>
    <name evidence="2" type="ORF">Mterra_01722</name>
</gene>
<keyword evidence="3" id="KW-1185">Reference proteome</keyword>
<protein>
    <submittedName>
        <fullName evidence="2">CGNR zinc finger</fullName>
    </submittedName>
</protein>
<dbReference type="Pfam" id="PF11706">
    <property type="entry name" value="zf-CGNR"/>
    <property type="match status" value="1"/>
</dbReference>
<proteinExistence type="predicted"/>
<dbReference type="Gene3D" id="1.10.3300.10">
    <property type="entry name" value="Jann2411-like domain"/>
    <property type="match status" value="1"/>
</dbReference>
<dbReference type="OrthoDB" id="123307at2"/>
<feature type="domain" description="Zinc finger CGNR" evidence="1">
    <location>
        <begin position="149"/>
        <end position="192"/>
    </location>
</feature>
<organism evidence="2 3">
    <name type="scientific">Calidithermus terrae</name>
    <dbReference type="NCBI Taxonomy" id="1408545"/>
    <lineage>
        <taxon>Bacteria</taxon>
        <taxon>Thermotogati</taxon>
        <taxon>Deinococcota</taxon>
        <taxon>Deinococci</taxon>
        <taxon>Thermales</taxon>
        <taxon>Thermaceae</taxon>
        <taxon>Calidithermus</taxon>
    </lineage>
</organism>
<dbReference type="Pfam" id="PF07336">
    <property type="entry name" value="ABATE"/>
    <property type="match status" value="1"/>
</dbReference>
<evidence type="ECO:0000313" key="2">
    <source>
        <dbReference type="EMBL" id="RIH85395.1"/>
    </source>
</evidence>
<dbReference type="EMBL" id="QXDL01000059">
    <property type="protein sequence ID" value="RIH85395.1"/>
    <property type="molecule type" value="Genomic_DNA"/>
</dbReference>
<dbReference type="InterPro" id="IPR023286">
    <property type="entry name" value="ABATE_dom_sf"/>
</dbReference>
<dbReference type="RefSeq" id="WP_119314848.1">
    <property type="nucleotide sequence ID" value="NZ_QXDL01000059.1"/>
</dbReference>
<dbReference type="SUPFAM" id="SSF160904">
    <property type="entry name" value="Jann2411-like"/>
    <property type="match status" value="1"/>
</dbReference>
<dbReference type="InterPro" id="IPR010852">
    <property type="entry name" value="ABATE"/>
</dbReference>
<dbReference type="PANTHER" id="PTHR35525">
    <property type="entry name" value="BLL6575 PROTEIN"/>
    <property type="match status" value="1"/>
</dbReference>
<evidence type="ECO:0000313" key="3">
    <source>
        <dbReference type="Proteomes" id="UP000265715"/>
    </source>
</evidence>
<sequence length="200" mass="22386">MPEKHQDLSSLCLDFANAVGEDPRRFQNYGDLLAWAAEAGVLNPLDRLHLQAVAGRQPEQAARVFTRALALREAVYTVFSAVAAGRPAPSEGLEQLNGVLAEALRHQRLEPAEEGFTWSWEGLGDALDSPLWPVARSAAELLTSDRLPRVRECDSPTCNWLFLDYSKNHSRRWCSMSSCGNRAKARRHYRRQKGEGVDSR</sequence>
<name>A0A399END2_9DEIN</name>
<dbReference type="AlphaFoldDB" id="A0A399END2"/>